<comment type="caution">
    <text evidence="1">The sequence shown here is derived from an EMBL/GenBank/DDBJ whole genome shotgun (WGS) entry which is preliminary data.</text>
</comment>
<accession>A0A6G1U1Y3</accession>
<evidence type="ECO:0000313" key="2">
    <source>
        <dbReference type="Proteomes" id="UP000480425"/>
    </source>
</evidence>
<name>A0A6G1U1Y3_9BACT</name>
<gene>
    <name evidence="1" type="ORF">F7D73_08750</name>
</gene>
<reference evidence="1 2" key="1">
    <citation type="submission" date="2019-09" db="EMBL/GenBank/DDBJ databases">
        <title>Distinct polysaccharide growth profiles of human intestinal Prevotella copri isolates.</title>
        <authorList>
            <person name="Fehlner-Peach H."/>
            <person name="Magnabosco C."/>
            <person name="Raghavan V."/>
            <person name="Scher J.U."/>
            <person name="Tett A."/>
            <person name="Cox L.M."/>
            <person name="Gottsegen C."/>
            <person name="Watters A."/>
            <person name="Wiltshire- Gordon J.D."/>
            <person name="Segata N."/>
            <person name="Bonneau R."/>
            <person name="Littman D.R."/>
        </authorList>
    </citation>
    <scope>NUCLEOTIDE SEQUENCE [LARGE SCALE GENOMIC DNA]</scope>
    <source>
        <strain evidence="2">iA622</strain>
    </source>
</reference>
<organism evidence="1 2">
    <name type="scientific">Segatella copri</name>
    <dbReference type="NCBI Taxonomy" id="165179"/>
    <lineage>
        <taxon>Bacteria</taxon>
        <taxon>Pseudomonadati</taxon>
        <taxon>Bacteroidota</taxon>
        <taxon>Bacteroidia</taxon>
        <taxon>Bacteroidales</taxon>
        <taxon>Prevotellaceae</taxon>
        <taxon>Segatella</taxon>
    </lineage>
</organism>
<proteinExistence type="predicted"/>
<dbReference type="Proteomes" id="UP000480425">
    <property type="component" value="Unassembled WGS sequence"/>
</dbReference>
<dbReference type="OrthoDB" id="5464618at2"/>
<sequence length="189" mass="22876">MVYYLSTWWRWLCRCKYCRGFGVQSPSAYSFIRYVINEHYPYYAYSELEERYEMPGRLQHKLGRLLFRLANYWQPEKCYSIESLYFPYINAGCYKTVLCTLYDLYDSSTKNLVVIDLDHIDKDELYSSILPFCNDSTLLVVLGLNHGKNKQYWHRLQYSEYTGITYNLYYAGIVFFDKSKYKQHYQVNF</sequence>
<evidence type="ECO:0000313" key="1">
    <source>
        <dbReference type="EMBL" id="MQN81040.1"/>
    </source>
</evidence>
<dbReference type="EMBL" id="VZCB01000075">
    <property type="protein sequence ID" value="MQN81040.1"/>
    <property type="molecule type" value="Genomic_DNA"/>
</dbReference>
<dbReference type="RefSeq" id="WP_153123943.1">
    <property type="nucleotide sequence ID" value="NZ_JAHOEO010000030.1"/>
</dbReference>
<protein>
    <submittedName>
        <fullName evidence="1">Uncharacterized protein</fullName>
    </submittedName>
</protein>
<dbReference type="AlphaFoldDB" id="A0A6G1U1Y3"/>